<feature type="transmembrane region" description="Helical" evidence="2">
    <location>
        <begin position="69"/>
        <end position="90"/>
    </location>
</feature>
<sequence length="233" mass="26801">MYRGSVAYQIFVLIFTLLSINSLVLSSKMIAWKSTTILLVYQIYVVTYIVFLLASRTILYYFASKRFELLYLLMFTYVLVSIALLAIGLFETRGMHAHFIDAKRDRTRESAVAHRNTYPSFDASGPEPVLKAFRKAPEPPVVEDEKTNVRYTSEPVLKSFRKLSHLIRNQQTSPVAPKVAMDRKRSPSAEDYLDFESPKPPKNPENTKNEKRNGSFDDVLAELAKRQAEMQEY</sequence>
<evidence type="ECO:0000256" key="2">
    <source>
        <dbReference type="SAM" id="Phobius"/>
    </source>
</evidence>
<gene>
    <name evidence="3" type="primary">WBGene00273197</name>
</gene>
<organism evidence="3 4">
    <name type="scientific">Pristionchus pacificus</name>
    <name type="common">Parasitic nematode worm</name>
    <dbReference type="NCBI Taxonomy" id="54126"/>
    <lineage>
        <taxon>Eukaryota</taxon>
        <taxon>Metazoa</taxon>
        <taxon>Ecdysozoa</taxon>
        <taxon>Nematoda</taxon>
        <taxon>Chromadorea</taxon>
        <taxon>Rhabditida</taxon>
        <taxon>Rhabditina</taxon>
        <taxon>Diplogasteromorpha</taxon>
        <taxon>Diplogasteroidea</taxon>
        <taxon>Neodiplogasteridae</taxon>
        <taxon>Pristionchus</taxon>
    </lineage>
</organism>
<feature type="compositionally biased region" description="Basic and acidic residues" evidence="1">
    <location>
        <begin position="205"/>
        <end position="215"/>
    </location>
</feature>
<evidence type="ECO:0000313" key="3">
    <source>
        <dbReference type="EnsemblMetazoa" id="PPA34828.1"/>
    </source>
</evidence>
<reference evidence="3" key="2">
    <citation type="submission" date="2022-06" db="UniProtKB">
        <authorList>
            <consortium name="EnsemblMetazoa"/>
        </authorList>
    </citation>
    <scope>IDENTIFICATION</scope>
    <source>
        <strain evidence="3">PS312</strain>
    </source>
</reference>
<proteinExistence type="predicted"/>
<keyword evidence="2" id="KW-1133">Transmembrane helix</keyword>
<feature type="transmembrane region" description="Helical" evidence="2">
    <location>
        <begin position="38"/>
        <end position="63"/>
    </location>
</feature>
<accession>A0A8R1UNJ7</accession>
<reference evidence="4" key="1">
    <citation type="journal article" date="2008" name="Nat. Genet.">
        <title>The Pristionchus pacificus genome provides a unique perspective on nematode lifestyle and parasitism.</title>
        <authorList>
            <person name="Dieterich C."/>
            <person name="Clifton S.W."/>
            <person name="Schuster L.N."/>
            <person name="Chinwalla A."/>
            <person name="Delehaunty K."/>
            <person name="Dinkelacker I."/>
            <person name="Fulton L."/>
            <person name="Fulton R."/>
            <person name="Godfrey J."/>
            <person name="Minx P."/>
            <person name="Mitreva M."/>
            <person name="Roeseler W."/>
            <person name="Tian H."/>
            <person name="Witte H."/>
            <person name="Yang S.P."/>
            <person name="Wilson R.K."/>
            <person name="Sommer R.J."/>
        </authorList>
    </citation>
    <scope>NUCLEOTIDE SEQUENCE [LARGE SCALE GENOMIC DNA]</scope>
    <source>
        <strain evidence="4">PS312</strain>
    </source>
</reference>
<dbReference type="AlphaFoldDB" id="A0A2A6C778"/>
<name>A0A2A6C778_PRIPA</name>
<feature type="transmembrane region" description="Helical" evidence="2">
    <location>
        <begin position="6"/>
        <end position="26"/>
    </location>
</feature>
<keyword evidence="2" id="KW-0472">Membrane</keyword>
<accession>A0A2A6C778</accession>
<evidence type="ECO:0000256" key="1">
    <source>
        <dbReference type="SAM" id="MobiDB-lite"/>
    </source>
</evidence>
<feature type="region of interest" description="Disordered" evidence="1">
    <location>
        <begin position="171"/>
        <end position="218"/>
    </location>
</feature>
<dbReference type="Proteomes" id="UP000005239">
    <property type="component" value="Unassembled WGS sequence"/>
</dbReference>
<keyword evidence="2" id="KW-0812">Transmembrane</keyword>
<keyword evidence="4" id="KW-1185">Reference proteome</keyword>
<dbReference type="EnsemblMetazoa" id="PPA34828.1">
    <property type="protein sequence ID" value="PPA34828.1"/>
    <property type="gene ID" value="WBGene00273197"/>
</dbReference>
<protein>
    <submittedName>
        <fullName evidence="3">Uncharacterized protein</fullName>
    </submittedName>
</protein>
<evidence type="ECO:0000313" key="4">
    <source>
        <dbReference type="Proteomes" id="UP000005239"/>
    </source>
</evidence>